<dbReference type="InterPro" id="IPR011990">
    <property type="entry name" value="TPR-like_helical_dom_sf"/>
</dbReference>
<proteinExistence type="predicted"/>
<dbReference type="Pfam" id="PF12770">
    <property type="entry name" value="CHAT"/>
    <property type="match status" value="1"/>
</dbReference>
<feature type="domain" description="Orc1-like AAA ATPase" evidence="3">
    <location>
        <begin position="470"/>
        <end position="644"/>
    </location>
</feature>
<dbReference type="eggNOG" id="COG4995">
    <property type="taxonomic scope" value="Bacteria"/>
</dbReference>
<feature type="region of interest" description="Disordered" evidence="1">
    <location>
        <begin position="906"/>
        <end position="948"/>
    </location>
</feature>
<feature type="region of interest" description="Disordered" evidence="1">
    <location>
        <begin position="318"/>
        <end position="347"/>
    </location>
</feature>
<evidence type="ECO:0000259" key="2">
    <source>
        <dbReference type="Pfam" id="PF12770"/>
    </source>
</evidence>
<accession>A0A017T5R9</accession>
<organism evidence="4 5">
    <name type="scientific">Chondromyces apiculatus DSM 436</name>
    <dbReference type="NCBI Taxonomy" id="1192034"/>
    <lineage>
        <taxon>Bacteria</taxon>
        <taxon>Pseudomonadati</taxon>
        <taxon>Myxococcota</taxon>
        <taxon>Polyangia</taxon>
        <taxon>Polyangiales</taxon>
        <taxon>Polyangiaceae</taxon>
        <taxon>Chondromyces</taxon>
    </lineage>
</organism>
<evidence type="ECO:0000256" key="1">
    <source>
        <dbReference type="SAM" id="MobiDB-lite"/>
    </source>
</evidence>
<gene>
    <name evidence="4" type="ORF">CAP_4274</name>
</gene>
<evidence type="ECO:0000313" key="5">
    <source>
        <dbReference type="Proteomes" id="UP000019678"/>
    </source>
</evidence>
<dbReference type="Pfam" id="PF13191">
    <property type="entry name" value="AAA_16"/>
    <property type="match status" value="1"/>
</dbReference>
<dbReference type="SUPFAM" id="SSF48452">
    <property type="entry name" value="TPR-like"/>
    <property type="match status" value="1"/>
</dbReference>
<dbReference type="Gene3D" id="3.40.50.300">
    <property type="entry name" value="P-loop containing nucleotide triphosphate hydrolases"/>
    <property type="match status" value="1"/>
</dbReference>
<dbReference type="EMBL" id="ASRX01000031">
    <property type="protein sequence ID" value="EYF04598.1"/>
    <property type="molecule type" value="Genomic_DNA"/>
</dbReference>
<sequence>MLLDAVGAFLGRSVLGSQITHALAGGNEARTLLVRVSGAPDDALASAFAQVPWDLARLEGDLRTLRQRGIAVRIALVPSKAKAEEHATVPEGGAMVAPQSAPVRVLLVFAEPAGARPAGARIEREELLDTFFRDVLPHRDVEVDVLCHGVTRAQIWEHVRRSGGYHVVHWSGRALAGGLEIELEEGEEEAPVISGEELADLLSGSGTGEVTPALVLLSACRAGALGVARDWDAVRTAMGEPVPAAAEPTLDQALDVAGGTPEVALAMIAAGIPAVVATRHEVAPSYARRLARSLYRRLLASESGLSVDEALAGAQRELAGGSSADRSDKAAAGSAGGKEGGLARTSMPGSVGYGSGVVLAGSGEARSGQRTAVTQDAGARGVLAFSAVAESGRGPVTSSPLEAPASGRSRAAGEAWQADLMDQSAPILFGARPVTIVAEAHRSALADRSEPKPQPLLESGSKDLDPSPGFVGRGGELGLLARTWLMSGGVPLALVDGPAGIGKTSLAAEAIHLWHRRFGLVLAFQPLRGEVGMSVQAGPEGVPSASVAEGKPSRELEPLLRYVDRRLREESSAYRERCEQDPLARVYVPPGEGFSREERGARLIQNLADALRADRVLLVLDGLDGGASGQASEAVWWRLLAQLGPQLGEGDARLLVTCRRGPPAAELPGALRVSLGSLPLGHAAVLADRRSALREILARGTRERREGGGAVGQAERLARRLLEVSHGHPLVLLRFGDVAGMGRPVLEDALARLGALEGGLPAGSLPGGRGDAERAWALLEDVGACLVDLLLERLSLGARRLLWGMSLASEPVPAWMIEDLGSKLLPGEERPRAALAEICAAGLAVREEEQARGTVYEFHDLIAERVTVWMEQHPEERAEVSTEDLYRCFGERYTAAFRNALPMLQQGLLTTPPPGEDTRPRSSPVSSTDARTRPPSTPISESRPRAARRSRELCAELGRRSVRYLVRGRAFQALSAFGSAAFMGAGDASLVAEVVADLAAAADHGEGPTRWRARVSLADALRGARQVDASLPLYEQAASEAATDDHWADLGVILTKWATALAQDGRLDEARALFERGAEAKRRAGKPLAQVIAVELEALRIDVMQQGAVQALPEIERRVEVLRELWRQRPHDEEEPLGAEDVQLGGALVTGVDVARRASAALERWEACLALLDELEVLDRGLGAADLDLSRERFHRWTPLVRLGRMAEATEVIEGCLEGFRRARDTRGEVRALSALASVRAELGDLEGAAALEREALSARERFASAGERAIAHCRLASMLGRAGRPVDALDNVLAAVAYQLAAGQDASAELRALAIYALEAAALDAPAETAPDGPPTDAALQSGSRPLLPAVMPRLASLLERPSFASVRKFLSERGVSLEVLQVRIDDLFAHAAAGVERGQPPSFSLEEAG</sequence>
<evidence type="ECO:0008006" key="6">
    <source>
        <dbReference type="Google" id="ProtNLM"/>
    </source>
</evidence>
<keyword evidence="5" id="KW-1185">Reference proteome</keyword>
<feature type="domain" description="CHAT" evidence="2">
    <location>
        <begin position="49"/>
        <end position="324"/>
    </location>
</feature>
<dbReference type="InterPro" id="IPR041664">
    <property type="entry name" value="AAA_16"/>
</dbReference>
<feature type="region of interest" description="Disordered" evidence="1">
    <location>
        <begin position="443"/>
        <end position="469"/>
    </location>
</feature>
<evidence type="ECO:0000259" key="3">
    <source>
        <dbReference type="Pfam" id="PF13191"/>
    </source>
</evidence>
<reference evidence="4 5" key="1">
    <citation type="submission" date="2013-05" db="EMBL/GenBank/DDBJ databases">
        <title>Genome assembly of Chondromyces apiculatus DSM 436.</title>
        <authorList>
            <person name="Sharma G."/>
            <person name="Khatri I."/>
            <person name="Kaur C."/>
            <person name="Mayilraj S."/>
            <person name="Subramanian S."/>
        </authorList>
    </citation>
    <scope>NUCLEOTIDE SEQUENCE [LARGE SCALE GENOMIC DNA]</scope>
    <source>
        <strain evidence="4 5">DSM 436</strain>
    </source>
</reference>
<evidence type="ECO:0000313" key="4">
    <source>
        <dbReference type="EMBL" id="EYF04598.1"/>
    </source>
</evidence>
<dbReference type="Gene3D" id="1.25.40.10">
    <property type="entry name" value="Tetratricopeptide repeat domain"/>
    <property type="match status" value="1"/>
</dbReference>
<protein>
    <recommendedName>
        <fullName evidence="6">CHAT domain-containing protein</fullName>
    </recommendedName>
</protein>
<comment type="caution">
    <text evidence="4">The sequence shown here is derived from an EMBL/GenBank/DDBJ whole genome shotgun (WGS) entry which is preliminary data.</text>
</comment>
<dbReference type="SUPFAM" id="SSF52540">
    <property type="entry name" value="P-loop containing nucleoside triphosphate hydrolases"/>
    <property type="match status" value="1"/>
</dbReference>
<dbReference type="Proteomes" id="UP000019678">
    <property type="component" value="Unassembled WGS sequence"/>
</dbReference>
<dbReference type="InterPro" id="IPR027417">
    <property type="entry name" value="P-loop_NTPase"/>
</dbReference>
<name>A0A017T5R9_9BACT</name>
<dbReference type="InterPro" id="IPR024983">
    <property type="entry name" value="CHAT_dom"/>
</dbReference>